<evidence type="ECO:0000256" key="1">
    <source>
        <dbReference type="ARBA" id="ARBA00004651"/>
    </source>
</evidence>
<accession>A0A0R1W3Z0</accession>
<evidence type="ECO:0000313" key="9">
    <source>
        <dbReference type="EMBL" id="KRM12478.1"/>
    </source>
</evidence>
<dbReference type="Proteomes" id="UP000051820">
    <property type="component" value="Unassembled WGS sequence"/>
</dbReference>
<sequence length="370" mass="40716">MSISRKQIIKYAIAIVAIAALLIYPKQLLDFCTSVISIVLPIIFGGALAYVLNLLCSRIEKWYFPKSTKKIVLATKRPVSILLTLIIVLLVLSGVLRLVLPQFVTALTEFFTSVPKVVSNVISWVQNTDQFPLIQHRLSTSNIDWTSIQSKVMKYFTTGVGGVLGSTVTIFTKVTSGVVNFVLAFTFAIYIMSSKEKLGRNIKRVERAFMNEKHIKKIDYILKTTNQCFSSFIIGQVTEAFVLGTLCIVGMLIFRFPYAVSIGAFVGMMALIPIFGAWIGATVGFLLIVVDSPIKAILFIVFILVLQQIEGNLIYPRVVGTSIGLPGIWVLAAITIGSGVSGILGMLLGVPIVATLYRLLRNATNERLRE</sequence>
<dbReference type="PATRIC" id="fig|1423807.3.peg.2293"/>
<keyword evidence="7 8" id="KW-0472">Membrane</keyword>
<dbReference type="AlphaFoldDB" id="A0A0R1W3Z0"/>
<dbReference type="GO" id="GO:0055085">
    <property type="term" value="P:transmembrane transport"/>
    <property type="evidence" value="ECO:0007669"/>
    <property type="project" value="TreeGrafter"/>
</dbReference>
<feature type="transmembrane region" description="Helical" evidence="8">
    <location>
        <begin position="240"/>
        <end position="258"/>
    </location>
</feature>
<evidence type="ECO:0000256" key="7">
    <source>
        <dbReference type="ARBA" id="ARBA00023136"/>
    </source>
</evidence>
<evidence type="ECO:0000256" key="8">
    <source>
        <dbReference type="SAM" id="Phobius"/>
    </source>
</evidence>
<feature type="transmembrane region" description="Helical" evidence="8">
    <location>
        <begin position="264"/>
        <end position="289"/>
    </location>
</feature>
<evidence type="ECO:0000256" key="6">
    <source>
        <dbReference type="ARBA" id="ARBA00022989"/>
    </source>
</evidence>
<dbReference type="eggNOG" id="COG0628">
    <property type="taxonomic scope" value="Bacteria"/>
</dbReference>
<evidence type="ECO:0000256" key="4">
    <source>
        <dbReference type="ARBA" id="ARBA00022475"/>
    </source>
</evidence>
<evidence type="ECO:0008006" key="11">
    <source>
        <dbReference type="Google" id="ProtNLM"/>
    </source>
</evidence>
<dbReference type="GO" id="GO:0005886">
    <property type="term" value="C:plasma membrane"/>
    <property type="evidence" value="ECO:0007669"/>
    <property type="project" value="UniProtKB-SubCell"/>
</dbReference>
<keyword evidence="5 8" id="KW-0812">Transmembrane</keyword>
<comment type="caution">
    <text evidence="9">The sequence shown here is derived from an EMBL/GenBank/DDBJ whole genome shotgun (WGS) entry which is preliminary data.</text>
</comment>
<evidence type="ECO:0000256" key="3">
    <source>
        <dbReference type="ARBA" id="ARBA00022448"/>
    </source>
</evidence>
<comment type="similarity">
    <text evidence="2">Belongs to the autoinducer-2 exporter (AI-2E) (TC 2.A.86) family.</text>
</comment>
<feature type="transmembrane region" description="Helical" evidence="8">
    <location>
        <begin position="78"/>
        <end position="100"/>
    </location>
</feature>
<gene>
    <name evidence="9" type="ORF">FD16_GL002227</name>
</gene>
<dbReference type="Pfam" id="PF01594">
    <property type="entry name" value="AI-2E_transport"/>
    <property type="match status" value="1"/>
</dbReference>
<feature type="transmembrane region" description="Helical" evidence="8">
    <location>
        <begin position="7"/>
        <end position="24"/>
    </location>
</feature>
<keyword evidence="10" id="KW-1185">Reference proteome</keyword>
<feature type="transmembrane region" description="Helical" evidence="8">
    <location>
        <begin position="174"/>
        <end position="193"/>
    </location>
</feature>
<dbReference type="PANTHER" id="PTHR21716:SF53">
    <property type="entry name" value="PERMEASE PERM-RELATED"/>
    <property type="match status" value="1"/>
</dbReference>
<dbReference type="InterPro" id="IPR002549">
    <property type="entry name" value="AI-2E-like"/>
</dbReference>
<keyword evidence="6 8" id="KW-1133">Transmembrane helix</keyword>
<organism evidence="9 10">
    <name type="scientific">Paucilactobacillus suebicus DSM 5007 = KCTC 3549</name>
    <dbReference type="NCBI Taxonomy" id="1423807"/>
    <lineage>
        <taxon>Bacteria</taxon>
        <taxon>Bacillati</taxon>
        <taxon>Bacillota</taxon>
        <taxon>Bacilli</taxon>
        <taxon>Lactobacillales</taxon>
        <taxon>Lactobacillaceae</taxon>
        <taxon>Paucilactobacillus</taxon>
    </lineage>
</organism>
<keyword evidence="3" id="KW-0813">Transport</keyword>
<evidence type="ECO:0000313" key="10">
    <source>
        <dbReference type="Proteomes" id="UP000051820"/>
    </source>
</evidence>
<comment type="subcellular location">
    <subcellularLocation>
        <location evidence="1">Cell membrane</location>
        <topology evidence="1">Multi-pass membrane protein</topology>
    </subcellularLocation>
</comment>
<evidence type="ECO:0000256" key="5">
    <source>
        <dbReference type="ARBA" id="ARBA00022692"/>
    </source>
</evidence>
<feature type="transmembrane region" description="Helical" evidence="8">
    <location>
        <begin position="327"/>
        <end position="360"/>
    </location>
</feature>
<feature type="transmembrane region" description="Helical" evidence="8">
    <location>
        <begin position="296"/>
        <end position="315"/>
    </location>
</feature>
<proteinExistence type="inferred from homology"/>
<evidence type="ECO:0000256" key="2">
    <source>
        <dbReference type="ARBA" id="ARBA00009773"/>
    </source>
</evidence>
<dbReference type="PANTHER" id="PTHR21716">
    <property type="entry name" value="TRANSMEMBRANE PROTEIN"/>
    <property type="match status" value="1"/>
</dbReference>
<dbReference type="OrthoDB" id="9793390at2"/>
<feature type="transmembrane region" description="Helical" evidence="8">
    <location>
        <begin position="36"/>
        <end position="57"/>
    </location>
</feature>
<name>A0A0R1W3Z0_9LACO</name>
<reference evidence="9 10" key="1">
    <citation type="journal article" date="2015" name="Genome Announc.">
        <title>Expanding the biotechnology potential of lactobacilli through comparative genomics of 213 strains and associated genera.</title>
        <authorList>
            <person name="Sun Z."/>
            <person name="Harris H.M."/>
            <person name="McCann A."/>
            <person name="Guo C."/>
            <person name="Argimon S."/>
            <person name="Zhang W."/>
            <person name="Yang X."/>
            <person name="Jeffery I.B."/>
            <person name="Cooney J.C."/>
            <person name="Kagawa T.F."/>
            <person name="Liu W."/>
            <person name="Song Y."/>
            <person name="Salvetti E."/>
            <person name="Wrobel A."/>
            <person name="Rasinkangas P."/>
            <person name="Parkhill J."/>
            <person name="Rea M.C."/>
            <person name="O'Sullivan O."/>
            <person name="Ritari J."/>
            <person name="Douillard F.P."/>
            <person name="Paul Ross R."/>
            <person name="Yang R."/>
            <person name="Briner A.E."/>
            <person name="Felis G.E."/>
            <person name="de Vos W.M."/>
            <person name="Barrangou R."/>
            <person name="Klaenhammer T.R."/>
            <person name="Caufield P.W."/>
            <person name="Cui Y."/>
            <person name="Zhang H."/>
            <person name="O'Toole P.W."/>
        </authorList>
    </citation>
    <scope>NUCLEOTIDE SEQUENCE [LARGE SCALE GENOMIC DNA]</scope>
    <source>
        <strain evidence="9 10">DSM 5007</strain>
    </source>
</reference>
<keyword evidence="4" id="KW-1003">Cell membrane</keyword>
<dbReference type="RefSeq" id="WP_029508383.1">
    <property type="nucleotide sequence ID" value="NZ_AZGF01000007.1"/>
</dbReference>
<protein>
    <recommendedName>
        <fullName evidence="11">Permease</fullName>
    </recommendedName>
</protein>
<dbReference type="EMBL" id="AZGF01000007">
    <property type="protein sequence ID" value="KRM12478.1"/>
    <property type="molecule type" value="Genomic_DNA"/>
</dbReference>